<dbReference type="EMBL" id="CH940651">
    <property type="protein sequence ID" value="KRF82515.1"/>
    <property type="molecule type" value="Genomic_DNA"/>
</dbReference>
<dbReference type="InterPro" id="IPR027417">
    <property type="entry name" value="P-loop_NTPase"/>
</dbReference>
<keyword evidence="7" id="KW-0804">Transcription</keyword>
<gene>
    <name evidence="14" type="primary">Dvir\GJ19544</name>
    <name evidence="14" type="ORF">Dvir_GJ19544</name>
</gene>
<feature type="compositionally biased region" description="Low complexity" evidence="13">
    <location>
        <begin position="970"/>
        <end position="982"/>
    </location>
</feature>
<dbReference type="OrthoDB" id="513595at2759"/>
<feature type="compositionally biased region" description="Basic and acidic residues" evidence="13">
    <location>
        <begin position="565"/>
        <end position="587"/>
    </location>
</feature>
<comment type="subcellular location">
    <subcellularLocation>
        <location evidence="1">Nucleus speckle</location>
    </subcellularLocation>
</comment>
<dbReference type="Gene3D" id="3.40.50.300">
    <property type="entry name" value="P-loop containing nucleotide triphosphate hydrolases"/>
    <property type="match status" value="1"/>
</dbReference>
<feature type="region of interest" description="Disordered" evidence="13">
    <location>
        <begin position="928"/>
        <end position="1309"/>
    </location>
</feature>
<feature type="compositionally biased region" description="Acidic residues" evidence="13">
    <location>
        <begin position="829"/>
        <end position="847"/>
    </location>
</feature>
<dbReference type="STRING" id="7244.B4M2S0"/>
<feature type="compositionally biased region" description="Low complexity" evidence="13">
    <location>
        <begin position="470"/>
        <end position="487"/>
    </location>
</feature>
<name>B4M2S0_DROVI</name>
<dbReference type="GO" id="GO:0032204">
    <property type="term" value="P:regulation of telomere maintenance"/>
    <property type="evidence" value="ECO:0007669"/>
    <property type="project" value="TreeGrafter"/>
</dbReference>
<dbReference type="FunFam" id="3.40.50.300:FF:000399">
    <property type="entry name" value="YLP motif containing 1"/>
    <property type="match status" value="1"/>
</dbReference>
<feature type="compositionally biased region" description="Low complexity" evidence="13">
    <location>
        <begin position="1213"/>
        <end position="1224"/>
    </location>
</feature>
<evidence type="ECO:0000256" key="9">
    <source>
        <dbReference type="ARBA" id="ARBA00058677"/>
    </source>
</evidence>
<dbReference type="InParanoid" id="B4M2S0"/>
<dbReference type="eggNOG" id="KOG2400">
    <property type="taxonomic scope" value="Eukaryota"/>
</dbReference>
<feature type="compositionally biased region" description="Low complexity" evidence="13">
    <location>
        <begin position="1122"/>
        <end position="1172"/>
    </location>
</feature>
<feature type="compositionally biased region" description="Low complexity" evidence="13">
    <location>
        <begin position="1412"/>
        <end position="1432"/>
    </location>
</feature>
<protein>
    <recommendedName>
        <fullName evidence="11">YLP motif-containing protein 1</fullName>
    </recommendedName>
    <alternativeName>
        <fullName evidence="12">Nuclear protein ZAP3</fullName>
    </alternativeName>
</protein>
<evidence type="ECO:0000256" key="13">
    <source>
        <dbReference type="SAM" id="MobiDB-lite"/>
    </source>
</evidence>
<feature type="compositionally biased region" description="Low complexity" evidence="13">
    <location>
        <begin position="1751"/>
        <end position="1766"/>
    </location>
</feature>
<feature type="compositionally biased region" description="Acidic residues" evidence="13">
    <location>
        <begin position="1448"/>
        <end position="1459"/>
    </location>
</feature>
<proteinExistence type="predicted"/>
<feature type="compositionally biased region" description="Low complexity" evidence="13">
    <location>
        <begin position="512"/>
        <end position="546"/>
    </location>
</feature>
<feature type="compositionally biased region" description="Polar residues" evidence="13">
    <location>
        <begin position="375"/>
        <end position="402"/>
    </location>
</feature>
<feature type="compositionally biased region" description="Basic residues" evidence="13">
    <location>
        <begin position="1399"/>
        <end position="1411"/>
    </location>
</feature>
<evidence type="ECO:0000256" key="5">
    <source>
        <dbReference type="ARBA" id="ARBA00022843"/>
    </source>
</evidence>
<feature type="compositionally biased region" description="Basic and acidic residues" evidence="13">
    <location>
        <begin position="949"/>
        <end position="968"/>
    </location>
</feature>
<feature type="region of interest" description="Disordered" evidence="13">
    <location>
        <begin position="19"/>
        <end position="48"/>
    </location>
</feature>
<feature type="compositionally biased region" description="Pro residues" evidence="13">
    <location>
        <begin position="20"/>
        <end position="43"/>
    </location>
</feature>
<evidence type="ECO:0000256" key="10">
    <source>
        <dbReference type="ARBA" id="ARBA00065932"/>
    </source>
</evidence>
<sequence length="1890" mass="206345">MWNQWPVAAVPAVVPAAPMAAPPPQPAVPPPLPDAPPPPPPVDNTPAAAAVSAAVTAAGATGTYMGAGAGQSATNPYEQYTAAQYAAMTPEQQYALQQHWQQWQTYQQEYAKWHAQYGEQYKREMAAAAAANTVPTVAPAPVAAPVVPNVGPVTAPVASVVPAIGPVYPPAQMGAQMPVHQAQPPPQTYFPQPQMQSAAPQMQPHSQTQMPGKIMAQPQMYNQPPPPPPQVYQQHPQQQQQQPMHHQQQPPLNQWQHQQPPGRFNQMPPVGYNQTPNPGDSSMFPNLQQPPPSFMQQPPPSSSSANQVDAPWSKGPPNKGTDRGNINETDQRPRWDGPPPDVGQQQQGPGRNNRWQGNDSGNGSNNSNANQGANKPNQFANRRNWQNTPPGNNSMNRSNPFNPAQPGPYGGDNAGASRGGPNSVMGPGSGSYDNDAPGPGSGPGPCNSGNFGGPSGNYGGNFGNNGPGQGSNDNFGPGNYGNNNNNNSRRSGRWEPNRSHQGGGNFGPPPSNNNNFNDSGYNRPNQPNFNPQQQGKQNQSQQQQQQRAPDLDEASFDQLFNQWEKQFEDWKRANANHPDRDEYRRYEEEFEKQRRRIAERREQMRRRRQIQNPQQQQQPQQPQPQPQPQRQQQGPQTNRQQPSPQFYQQQQTGGARYGDYEEGEGYSDEENVKENQGPEIKKQQEPSHGPDQDDSHYYSPEPERIREIKKQEESPHGSDQDDSHYYSPEPERETQTEDLKQQQPGPFPSKEHQMPPKTPAQLQQSLPKPNQEPNLQQPAASQSKFSQKPTQDTTPIASSALGKRKTDVVASPSNPAKQSKQEKILIISLDDDDDDVDEEQKDTETESAVDTPMKNIFKKSDGIPGLDLVADGTAAAPPEASQSGKGVDNNKKIPSLFDVVVDKPLERGGSESENKLAAVSEALPDNVTNALKDPEFMNNLSQALAQAQGREREQQQDQEQKSNERSEHVNNISKSSSNSNDGGNEGNDGRALSFAEWQRKKNHQKGGPQDSDFVNMSDDGAAGSFGPGSGPGPANNDGGIRGEFGPDQRPPHGFGPNGPIGPPFGPGGGQVMGPNFIDFSGPGGPNGPPNGPNFGGPNYGRQGLGPGRSPGPFGGGPGPNGPFGRNFGPPGPNNANFKGPGPNFNDRGPNFGPNFRGNGPGSGPFRPNFCGPNGPGPGPNFGGPGPFGGPGGPNSPVPFDRNFGPGPNHSNERNFGPGPNNPNDRNFRPGPGPNNMNFNGPNNNSFNDNPFRRNGGPPAPSFDDGRVFGSRGKGHKNFGQQRNNFGNAGNNDNNKPWTDGAEHIGNIRPNEPIYRPVQVFDYQNSSNTAAKVIDYGHKSADSASNRMGMAGGPGPGPAPLPEFRPGVTFDYGHASRSASLTCGPGAGPMNRNPNNSSNNRKKNKKKNKNRQRLLQEQQSQQLPQNQQSLMLPGDELNDHQRAAGKSDDLEDISDGEDNLADASQSESPPPPPKFNKQLNPMQQQQHHQQEQPRKAFPANPQRRMLGDPPAALFPSTAAANQQIAEQADALHLEMSVPTNENRNTISIDEVLLPPGRLSRPKRICIILRGPPGCGKSYVARLIKDKEVEMGGASPRILSVDDYFIVENDYEEKCPKSGKKIPKKELLYEYDDAMEDTYMQYLIKSYKKTLSDNLYDFIIVDCNNNSLRTLNEFYCHAKDSNFVPYIVDMHCDVETCLGRNSHQRSEEDIRAVLDNWCTTPLHYIKLDVSSLLENVVEMEDVENMATDDNANGEESAAAEEAATVAANDPEDEDSNSADAANDCGFLKSKWENDTTEENLARLDGTKRLMQKRKTASMADYLQLDEWEPPTGSADGKKRVRWADIEEKRAQKKMRAIGFVVGQTDWKRMMDPNAGNRALNKTKYIERVNKRR</sequence>
<dbReference type="EMBL" id="CH940651">
    <property type="protein sequence ID" value="EDW65974.1"/>
    <property type="molecule type" value="Genomic_DNA"/>
</dbReference>
<feature type="compositionally biased region" description="Gly residues" evidence="13">
    <location>
        <begin position="1093"/>
        <end position="1118"/>
    </location>
</feature>
<evidence type="ECO:0000256" key="11">
    <source>
        <dbReference type="ARBA" id="ARBA00068971"/>
    </source>
</evidence>
<feature type="region of interest" description="Disordered" evidence="13">
    <location>
        <begin position="869"/>
        <end position="894"/>
    </location>
</feature>
<evidence type="ECO:0000256" key="2">
    <source>
        <dbReference type="ARBA" id="ARBA00022481"/>
    </source>
</evidence>
<feature type="compositionally biased region" description="Basic residues" evidence="13">
    <location>
        <begin position="593"/>
        <end position="609"/>
    </location>
</feature>
<feature type="compositionally biased region" description="Gly residues" evidence="13">
    <location>
        <begin position="450"/>
        <end position="469"/>
    </location>
</feature>
<evidence type="ECO:0000313" key="15">
    <source>
        <dbReference type="Proteomes" id="UP000008792"/>
    </source>
</evidence>
<dbReference type="HOGENOM" id="CLU_002215_0_0_1"/>
<evidence type="ECO:0000256" key="8">
    <source>
        <dbReference type="ARBA" id="ARBA00023242"/>
    </source>
</evidence>
<evidence type="ECO:0000256" key="7">
    <source>
        <dbReference type="ARBA" id="ARBA00023163"/>
    </source>
</evidence>
<dbReference type="Proteomes" id="UP000008792">
    <property type="component" value="Unassembled WGS sequence"/>
</dbReference>
<feature type="compositionally biased region" description="Pro residues" evidence="13">
    <location>
        <begin position="288"/>
        <end position="301"/>
    </location>
</feature>
<dbReference type="KEGG" id="dvi:6631336"/>
<dbReference type="GO" id="GO:0016607">
    <property type="term" value="C:nuclear speck"/>
    <property type="evidence" value="ECO:0007669"/>
    <property type="project" value="UniProtKB-SubCell"/>
</dbReference>
<feature type="region of interest" description="Disordered" evidence="13">
    <location>
        <begin position="177"/>
        <end position="856"/>
    </location>
</feature>
<dbReference type="FunCoup" id="B4M2S0">
    <property type="interactions" value="728"/>
</dbReference>
<dbReference type="OMA" id="KSKWECD"/>
<reference evidence="14" key="3">
    <citation type="submission" date="2008-06" db="EMBL/GenBank/DDBJ databases">
        <authorList>
            <consortium name="FlyBase"/>
        </authorList>
    </citation>
    <scope>NUCLEOTIDE SEQUENCE</scope>
    <source>
        <strain evidence="14">TSC#15010-1051.87</strain>
    </source>
</reference>
<keyword evidence="15" id="KW-1185">Reference proteome</keyword>
<dbReference type="PANTHER" id="PTHR13413:SF0">
    <property type="entry name" value="YLP MOTIF-CONTAINING PROTEIN 1"/>
    <property type="match status" value="1"/>
</dbReference>
<feature type="compositionally biased region" description="Low complexity" evidence="13">
    <location>
        <begin position="610"/>
        <end position="620"/>
    </location>
</feature>
<feature type="compositionally biased region" description="Basic and acidic residues" evidence="13">
    <location>
        <begin position="1436"/>
        <end position="1447"/>
    </location>
</feature>
<feature type="compositionally biased region" description="Low complexity" evidence="13">
    <location>
        <begin position="342"/>
        <end position="374"/>
    </location>
</feature>
<evidence type="ECO:0000256" key="1">
    <source>
        <dbReference type="ARBA" id="ARBA00004324"/>
    </source>
</evidence>
<feature type="compositionally biased region" description="Gly residues" evidence="13">
    <location>
        <begin position="1179"/>
        <end position="1192"/>
    </location>
</feature>
<accession>B4M2S0</accession>
<evidence type="ECO:0000313" key="14">
    <source>
        <dbReference type="EMBL" id="EDW65974.1"/>
    </source>
</evidence>
<organism evidence="14 15">
    <name type="scientific">Drosophila virilis</name>
    <name type="common">Fruit fly</name>
    <dbReference type="NCBI Taxonomy" id="7244"/>
    <lineage>
        <taxon>Eukaryota</taxon>
        <taxon>Metazoa</taxon>
        <taxon>Ecdysozoa</taxon>
        <taxon>Arthropoda</taxon>
        <taxon>Hexapoda</taxon>
        <taxon>Insecta</taxon>
        <taxon>Pterygota</taxon>
        <taxon>Neoptera</taxon>
        <taxon>Endopterygota</taxon>
        <taxon>Diptera</taxon>
        <taxon>Brachycera</taxon>
        <taxon>Muscomorpha</taxon>
        <taxon>Ephydroidea</taxon>
        <taxon>Drosophilidae</taxon>
        <taxon>Drosophila</taxon>
    </lineage>
</organism>
<feature type="compositionally biased region" description="Low complexity" evidence="13">
    <location>
        <begin position="231"/>
        <end position="261"/>
    </location>
</feature>
<feature type="region of interest" description="Disordered" evidence="13">
    <location>
        <begin position="1340"/>
        <end position="1503"/>
    </location>
</feature>
<comment type="subunit">
    <text evidence="10">Interacts with PPP1CA and NCOA5. Forms a complex with ILF2, ILF3, KHDRBS1, RBMX, NCOA5 and PPP1CA.</text>
</comment>
<feature type="compositionally biased region" description="Low complexity" evidence="13">
    <location>
        <begin position="1277"/>
        <end position="1294"/>
    </location>
</feature>
<comment type="function">
    <text evidence="9">Plays a role in the reduction of telomerase activity during differentiation of embryonic stem cells by binding to the core promoter of TERT and controlling its down-regulation.</text>
</comment>
<feature type="compositionally biased region" description="Polar residues" evidence="13">
    <location>
        <begin position="272"/>
        <end position="287"/>
    </location>
</feature>
<evidence type="ECO:0000256" key="6">
    <source>
        <dbReference type="ARBA" id="ARBA00023015"/>
    </source>
</evidence>
<reference evidence="14" key="2">
    <citation type="journal article" date="2008" name="Bioinformatics">
        <title>Assembly reconciliation.</title>
        <authorList>
            <person name="Zimin A.V."/>
            <person name="Smith D.R."/>
            <person name="Sutton G."/>
            <person name="Yorke J.A."/>
        </authorList>
    </citation>
    <scope>NUCLEOTIDE SEQUENCE</scope>
    <source>
        <strain evidence="14">TSC#15010-1051.87</strain>
    </source>
</reference>
<feature type="compositionally biased region" description="Low complexity" evidence="13">
    <location>
        <begin position="628"/>
        <end position="654"/>
    </location>
</feature>
<reference evidence="14 15" key="1">
    <citation type="journal article" date="2007" name="Nature">
        <title>Evolution of genes and genomes on the Drosophila phylogeny.</title>
        <authorList>
            <consortium name="Drosophila 12 Genomes Consortium"/>
            <person name="Clark A.G."/>
            <person name="Eisen M.B."/>
            <person name="Smith D.R."/>
            <person name="Bergman C.M."/>
            <person name="Oliver B."/>
            <person name="Markow T.A."/>
            <person name="Kaufman T.C."/>
            <person name="Kellis M."/>
            <person name="Gelbart W."/>
            <person name="Iyer V.N."/>
            <person name="Pollard D.A."/>
            <person name="Sackton T.B."/>
            <person name="Larracuente A.M."/>
            <person name="Singh N.D."/>
            <person name="Abad J.P."/>
            <person name="Abt D.N."/>
            <person name="Adryan B."/>
            <person name="Aguade M."/>
            <person name="Akashi H."/>
            <person name="Anderson W.W."/>
            <person name="Aquadro C.F."/>
            <person name="Ardell D.H."/>
            <person name="Arguello R."/>
            <person name="Artieri C.G."/>
            <person name="Barbash D.A."/>
            <person name="Barker D."/>
            <person name="Barsanti P."/>
            <person name="Batterham P."/>
            <person name="Batzoglou S."/>
            <person name="Begun D."/>
            <person name="Bhutkar A."/>
            <person name="Blanco E."/>
            <person name="Bosak S.A."/>
            <person name="Bradley R.K."/>
            <person name="Brand A.D."/>
            <person name="Brent M.R."/>
            <person name="Brooks A.N."/>
            <person name="Brown R.H."/>
            <person name="Butlin R.K."/>
            <person name="Caggese C."/>
            <person name="Calvi B.R."/>
            <person name="Bernardo de Carvalho A."/>
            <person name="Caspi A."/>
            <person name="Castrezana S."/>
            <person name="Celniker S.E."/>
            <person name="Chang J.L."/>
            <person name="Chapple C."/>
            <person name="Chatterji S."/>
            <person name="Chinwalla A."/>
            <person name="Civetta A."/>
            <person name="Clifton S.W."/>
            <person name="Comeron J.M."/>
            <person name="Costello J.C."/>
            <person name="Coyne J.A."/>
            <person name="Daub J."/>
            <person name="David R.G."/>
            <person name="Delcher A.L."/>
            <person name="Delehaunty K."/>
            <person name="Do C.B."/>
            <person name="Ebling H."/>
            <person name="Edwards K."/>
            <person name="Eickbush T."/>
            <person name="Evans J.D."/>
            <person name="Filipski A."/>
            <person name="Findeiss S."/>
            <person name="Freyhult E."/>
            <person name="Fulton L."/>
            <person name="Fulton R."/>
            <person name="Garcia A.C."/>
            <person name="Gardiner A."/>
            <person name="Garfield D.A."/>
            <person name="Garvin B.E."/>
            <person name="Gibson G."/>
            <person name="Gilbert D."/>
            <person name="Gnerre S."/>
            <person name="Godfrey J."/>
            <person name="Good R."/>
            <person name="Gotea V."/>
            <person name="Gravely B."/>
            <person name="Greenberg A.J."/>
            <person name="Griffiths-Jones S."/>
            <person name="Gross S."/>
            <person name="Guigo R."/>
            <person name="Gustafson E.A."/>
            <person name="Haerty W."/>
            <person name="Hahn M.W."/>
            <person name="Halligan D.L."/>
            <person name="Halpern A.L."/>
            <person name="Halter G.M."/>
            <person name="Han M.V."/>
            <person name="Heger A."/>
            <person name="Hillier L."/>
            <person name="Hinrichs A.S."/>
            <person name="Holmes I."/>
            <person name="Hoskins R.A."/>
            <person name="Hubisz M.J."/>
            <person name="Hultmark D."/>
            <person name="Huntley M.A."/>
            <person name="Jaffe D.B."/>
            <person name="Jagadeeshan S."/>
            <person name="Jeck W.R."/>
            <person name="Johnson J."/>
            <person name="Jones C.D."/>
            <person name="Jordan W.C."/>
            <person name="Karpen G.H."/>
            <person name="Kataoka E."/>
            <person name="Keightley P.D."/>
            <person name="Kheradpour P."/>
            <person name="Kirkness E.F."/>
            <person name="Koerich L.B."/>
            <person name="Kristiansen K."/>
            <person name="Kudrna D."/>
            <person name="Kulathinal R.J."/>
            <person name="Kumar S."/>
            <person name="Kwok R."/>
            <person name="Lander E."/>
            <person name="Langley C.H."/>
            <person name="Lapoint R."/>
            <person name="Lazzaro B.P."/>
            <person name="Lee S.J."/>
            <person name="Levesque L."/>
            <person name="Li R."/>
            <person name="Lin C.F."/>
            <person name="Lin M.F."/>
            <person name="Lindblad-Toh K."/>
            <person name="Llopart A."/>
            <person name="Long M."/>
            <person name="Low L."/>
            <person name="Lozovsky E."/>
            <person name="Lu J."/>
            <person name="Luo M."/>
            <person name="Machado C.A."/>
            <person name="Makalowski W."/>
            <person name="Marzo M."/>
            <person name="Matsuda M."/>
            <person name="Matzkin L."/>
            <person name="McAllister B."/>
            <person name="McBride C.S."/>
            <person name="McKernan B."/>
            <person name="McKernan K."/>
            <person name="Mendez-Lago M."/>
            <person name="Minx P."/>
            <person name="Mollenhauer M.U."/>
            <person name="Montooth K."/>
            <person name="Mount S.M."/>
            <person name="Mu X."/>
            <person name="Myers E."/>
            <person name="Negre B."/>
            <person name="Newfeld S."/>
            <person name="Nielsen R."/>
            <person name="Noor M.A."/>
            <person name="O'Grady P."/>
            <person name="Pachter L."/>
            <person name="Papaceit M."/>
            <person name="Parisi M.J."/>
            <person name="Parisi M."/>
            <person name="Parts L."/>
            <person name="Pedersen J.S."/>
            <person name="Pesole G."/>
            <person name="Phillippy A.M."/>
            <person name="Ponting C.P."/>
            <person name="Pop M."/>
            <person name="Porcelli D."/>
            <person name="Powell J.R."/>
            <person name="Prohaska S."/>
            <person name="Pruitt K."/>
            <person name="Puig M."/>
            <person name="Quesneville H."/>
            <person name="Ram K.R."/>
            <person name="Rand D."/>
            <person name="Rasmussen M.D."/>
            <person name="Reed L.K."/>
            <person name="Reenan R."/>
            <person name="Reily A."/>
            <person name="Remington K.A."/>
            <person name="Rieger T.T."/>
            <person name="Ritchie M.G."/>
            <person name="Robin C."/>
            <person name="Rogers Y.H."/>
            <person name="Rohde C."/>
            <person name="Rozas J."/>
            <person name="Rubenfield M.J."/>
            <person name="Ruiz A."/>
            <person name="Russo S."/>
            <person name="Salzberg S.L."/>
            <person name="Sanchez-Gracia A."/>
            <person name="Saranga D.J."/>
            <person name="Sato H."/>
            <person name="Schaeffer S.W."/>
            <person name="Schatz M.C."/>
            <person name="Schlenke T."/>
            <person name="Schwartz R."/>
            <person name="Segarra C."/>
            <person name="Singh R.S."/>
            <person name="Sirot L."/>
            <person name="Sirota M."/>
            <person name="Sisneros N.B."/>
            <person name="Smith C.D."/>
            <person name="Smith T.F."/>
            <person name="Spieth J."/>
            <person name="Stage D.E."/>
            <person name="Stark A."/>
            <person name="Stephan W."/>
            <person name="Strausberg R.L."/>
            <person name="Strempel S."/>
            <person name="Sturgill D."/>
            <person name="Sutton G."/>
            <person name="Sutton G.G."/>
            <person name="Tao W."/>
            <person name="Teichmann S."/>
            <person name="Tobari Y.N."/>
            <person name="Tomimura Y."/>
            <person name="Tsolas J.M."/>
            <person name="Valente V.L."/>
            <person name="Venter E."/>
            <person name="Venter J.C."/>
            <person name="Vicario S."/>
            <person name="Vieira F.G."/>
            <person name="Vilella A.J."/>
            <person name="Villasante A."/>
            <person name="Walenz B."/>
            <person name="Wang J."/>
            <person name="Wasserman M."/>
            <person name="Watts T."/>
            <person name="Wilson D."/>
            <person name="Wilson R.K."/>
            <person name="Wing R.A."/>
            <person name="Wolfner M.F."/>
            <person name="Wong A."/>
            <person name="Wong G.K."/>
            <person name="Wu C.I."/>
            <person name="Wu G."/>
            <person name="Yamamoto D."/>
            <person name="Yang H.P."/>
            <person name="Yang S.P."/>
            <person name="Yorke J.A."/>
            <person name="Yoshida K."/>
            <person name="Zdobnov E."/>
            <person name="Zhang P."/>
            <person name="Zhang Y."/>
            <person name="Zimin A.V."/>
            <person name="Baldwin J."/>
            <person name="Abdouelleil A."/>
            <person name="Abdulkadir J."/>
            <person name="Abebe A."/>
            <person name="Abera B."/>
            <person name="Abreu J."/>
            <person name="Acer S.C."/>
            <person name="Aftuck L."/>
            <person name="Alexander A."/>
            <person name="An P."/>
            <person name="Anderson E."/>
            <person name="Anderson S."/>
            <person name="Arachi H."/>
            <person name="Azer M."/>
            <person name="Bachantsang P."/>
            <person name="Barry A."/>
            <person name="Bayul T."/>
            <person name="Berlin A."/>
            <person name="Bessette D."/>
            <person name="Bloom T."/>
            <person name="Blye J."/>
            <person name="Boguslavskiy L."/>
            <person name="Bonnet C."/>
            <person name="Boukhgalter B."/>
            <person name="Bourzgui I."/>
            <person name="Brown A."/>
            <person name="Cahill P."/>
            <person name="Channer S."/>
            <person name="Cheshatsang Y."/>
            <person name="Chuda L."/>
            <person name="Citroen M."/>
            <person name="Collymore A."/>
            <person name="Cooke P."/>
            <person name="Costello M."/>
            <person name="D'Aco K."/>
            <person name="Daza R."/>
            <person name="De Haan G."/>
            <person name="DeGray S."/>
            <person name="DeMaso C."/>
            <person name="Dhargay N."/>
            <person name="Dooley K."/>
            <person name="Dooley E."/>
            <person name="Doricent M."/>
            <person name="Dorje P."/>
            <person name="Dorjee K."/>
            <person name="Dupes A."/>
            <person name="Elong R."/>
            <person name="Falk J."/>
            <person name="Farina A."/>
            <person name="Faro S."/>
            <person name="Ferguson D."/>
            <person name="Fisher S."/>
            <person name="Foley C.D."/>
            <person name="Franke A."/>
            <person name="Friedrich D."/>
            <person name="Gadbois L."/>
            <person name="Gearin G."/>
            <person name="Gearin C.R."/>
            <person name="Giannoukos G."/>
            <person name="Goode T."/>
            <person name="Graham J."/>
            <person name="Grandbois E."/>
            <person name="Grewal S."/>
            <person name="Gyaltsen K."/>
            <person name="Hafez N."/>
            <person name="Hagos B."/>
            <person name="Hall J."/>
            <person name="Henson C."/>
            <person name="Hollinger A."/>
            <person name="Honan T."/>
            <person name="Huard M.D."/>
            <person name="Hughes L."/>
            <person name="Hurhula B."/>
            <person name="Husby M.E."/>
            <person name="Kamat A."/>
            <person name="Kanga B."/>
            <person name="Kashin S."/>
            <person name="Khazanovich D."/>
            <person name="Kisner P."/>
            <person name="Lance K."/>
            <person name="Lara M."/>
            <person name="Lee W."/>
            <person name="Lennon N."/>
            <person name="Letendre F."/>
            <person name="LeVine R."/>
            <person name="Lipovsky A."/>
            <person name="Liu X."/>
            <person name="Liu J."/>
            <person name="Liu S."/>
            <person name="Lokyitsang T."/>
            <person name="Lokyitsang Y."/>
            <person name="Lubonja R."/>
            <person name="Lui A."/>
            <person name="MacDonald P."/>
            <person name="Magnisalis V."/>
            <person name="Maru K."/>
            <person name="Matthews C."/>
            <person name="McCusker W."/>
            <person name="McDonough S."/>
            <person name="Mehta T."/>
            <person name="Meldrim J."/>
            <person name="Meneus L."/>
            <person name="Mihai O."/>
            <person name="Mihalev A."/>
            <person name="Mihova T."/>
            <person name="Mittelman R."/>
            <person name="Mlenga V."/>
            <person name="Montmayeur A."/>
            <person name="Mulrain L."/>
            <person name="Navidi A."/>
            <person name="Naylor J."/>
            <person name="Negash T."/>
            <person name="Nguyen T."/>
            <person name="Nguyen N."/>
            <person name="Nicol R."/>
            <person name="Norbu C."/>
            <person name="Norbu N."/>
            <person name="Novod N."/>
            <person name="O'Neill B."/>
            <person name="Osman S."/>
            <person name="Markiewicz E."/>
            <person name="Oyono O.L."/>
            <person name="Patti C."/>
            <person name="Phunkhang P."/>
            <person name="Pierre F."/>
            <person name="Priest M."/>
            <person name="Raghuraman S."/>
            <person name="Rege F."/>
            <person name="Reyes R."/>
            <person name="Rise C."/>
            <person name="Rogov P."/>
            <person name="Ross K."/>
            <person name="Ryan E."/>
            <person name="Settipalli S."/>
            <person name="Shea T."/>
            <person name="Sherpa N."/>
            <person name="Shi L."/>
            <person name="Shih D."/>
            <person name="Sparrow T."/>
            <person name="Spaulding J."/>
            <person name="Stalker J."/>
            <person name="Stange-Thomann N."/>
            <person name="Stavropoulos S."/>
            <person name="Stone C."/>
            <person name="Strader C."/>
            <person name="Tesfaye S."/>
            <person name="Thomson T."/>
            <person name="Thoulutsang Y."/>
            <person name="Thoulutsang D."/>
            <person name="Topham K."/>
            <person name="Topping I."/>
            <person name="Tsamla T."/>
            <person name="Vassiliev H."/>
            <person name="Vo A."/>
            <person name="Wangchuk T."/>
            <person name="Wangdi T."/>
            <person name="Weiand M."/>
            <person name="Wilkinson J."/>
            <person name="Wilson A."/>
            <person name="Yadav S."/>
            <person name="Young G."/>
            <person name="Yu Q."/>
            <person name="Zembek L."/>
            <person name="Zhong D."/>
            <person name="Zimmer A."/>
            <person name="Zwirko Z."/>
            <person name="Jaffe D.B."/>
            <person name="Alvarez P."/>
            <person name="Brockman W."/>
            <person name="Butler J."/>
            <person name="Chin C."/>
            <person name="Gnerre S."/>
            <person name="Grabherr M."/>
            <person name="Kleber M."/>
            <person name="Mauceli E."/>
            <person name="MacCallum I."/>
        </authorList>
    </citation>
    <scope>NUCLEOTIDE SEQUENCE [LARGE SCALE GENOMIC DNA]</scope>
    <source>
        <strain evidence="14">TSC#15010-1051.87</strain>
        <strain evidence="15">Tucson 15010-1051.87</strain>
    </source>
</reference>
<evidence type="ECO:0000256" key="4">
    <source>
        <dbReference type="ARBA" id="ARBA00022499"/>
    </source>
</evidence>
<evidence type="ECO:0000256" key="12">
    <source>
        <dbReference type="ARBA" id="ARBA00083294"/>
    </source>
</evidence>
<feature type="compositionally biased region" description="Basic and acidic residues" evidence="13">
    <location>
        <begin position="679"/>
        <end position="740"/>
    </location>
</feature>
<evidence type="ECO:0000256" key="3">
    <source>
        <dbReference type="ARBA" id="ARBA00022491"/>
    </source>
</evidence>
<dbReference type="InterPro" id="IPR026314">
    <property type="entry name" value="YLP_motif_con_p1"/>
</dbReference>
<keyword evidence="5" id="KW-0832">Ubl conjugation</keyword>
<feature type="compositionally biased region" description="Acidic residues" evidence="13">
    <location>
        <begin position="660"/>
        <end position="671"/>
    </location>
</feature>
<feature type="compositionally biased region" description="Low complexity" evidence="13">
    <location>
        <begin position="189"/>
        <end position="204"/>
    </location>
</feature>
<feature type="compositionally biased region" description="Polar residues" evidence="13">
    <location>
        <begin position="760"/>
        <end position="797"/>
    </location>
</feature>
<keyword evidence="8" id="KW-0539">Nucleus</keyword>
<feature type="compositionally biased region" description="Low complexity" evidence="13">
    <location>
        <begin position="1233"/>
        <end position="1254"/>
    </location>
</feature>
<feature type="region of interest" description="Disordered" evidence="13">
    <location>
        <begin position="1746"/>
        <end position="1779"/>
    </location>
</feature>
<keyword evidence="2" id="KW-0488">Methylation</keyword>
<keyword evidence="4" id="KW-1017">Isopeptide bond</keyword>
<dbReference type="PANTHER" id="PTHR13413">
    <property type="entry name" value="YLP MOTIF CONTAINING PROTEIN NUCLEAR PROTEIN ZAP"/>
    <property type="match status" value="1"/>
</dbReference>
<keyword evidence="3" id="KW-0678">Repressor</keyword>
<dbReference type="SUPFAM" id="SSF52540">
    <property type="entry name" value="P-loop containing nucleoside triphosphate hydrolases"/>
    <property type="match status" value="1"/>
</dbReference>
<keyword evidence="6" id="KW-0805">Transcription regulation</keyword>